<comment type="caution">
    <text evidence="1">The sequence shown here is derived from an EMBL/GenBank/DDBJ whole genome shotgun (WGS) entry which is preliminary data.</text>
</comment>
<dbReference type="GeneID" id="9815538"/>
<dbReference type="EMBL" id="WUAV01000002">
    <property type="protein sequence ID" value="KAF1766521.1"/>
    <property type="molecule type" value="Genomic_DNA"/>
</dbReference>
<evidence type="ECO:0000313" key="2">
    <source>
        <dbReference type="Proteomes" id="UP000483820"/>
    </source>
</evidence>
<gene>
    <name evidence="1" type="ORF">GCK72_006478</name>
</gene>
<dbReference type="CTD" id="9815538"/>
<dbReference type="AlphaFoldDB" id="A0A6A5HHG9"/>
<dbReference type="RefSeq" id="XP_053589837.1">
    <property type="nucleotide sequence ID" value="XM_053725643.1"/>
</dbReference>
<organism evidence="1 2">
    <name type="scientific">Caenorhabditis remanei</name>
    <name type="common">Caenorhabditis vulgaris</name>
    <dbReference type="NCBI Taxonomy" id="31234"/>
    <lineage>
        <taxon>Eukaryota</taxon>
        <taxon>Metazoa</taxon>
        <taxon>Ecdysozoa</taxon>
        <taxon>Nematoda</taxon>
        <taxon>Chromadorea</taxon>
        <taxon>Rhabditida</taxon>
        <taxon>Rhabditina</taxon>
        <taxon>Rhabditomorpha</taxon>
        <taxon>Rhabditoidea</taxon>
        <taxon>Rhabditidae</taxon>
        <taxon>Peloderinae</taxon>
        <taxon>Caenorhabditis</taxon>
    </lineage>
</organism>
<reference evidence="1 2" key="1">
    <citation type="submission" date="2019-12" db="EMBL/GenBank/DDBJ databases">
        <title>Chromosome-level assembly of the Caenorhabditis remanei genome.</title>
        <authorList>
            <person name="Teterina A.A."/>
            <person name="Willis J.H."/>
            <person name="Phillips P.C."/>
        </authorList>
    </citation>
    <scope>NUCLEOTIDE SEQUENCE [LARGE SCALE GENOMIC DNA]</scope>
    <source>
        <strain evidence="1 2">PX506</strain>
        <tissue evidence="1">Whole organism</tissue>
    </source>
</reference>
<name>A0A6A5HHG9_CAERE</name>
<dbReference type="KEGG" id="crq:GCK72_006478"/>
<protein>
    <recommendedName>
        <fullName evidence="3">F-box associated domain-containing protein</fullName>
    </recommendedName>
</protein>
<proteinExistence type="predicted"/>
<evidence type="ECO:0008006" key="3">
    <source>
        <dbReference type="Google" id="ProtNLM"/>
    </source>
</evidence>
<dbReference type="PANTHER" id="PTHR21503">
    <property type="entry name" value="F-BOX-CONTAINING HYPOTHETICAL PROTEIN C.ELEGANS"/>
    <property type="match status" value="1"/>
</dbReference>
<dbReference type="PANTHER" id="PTHR21503:SF8">
    <property type="entry name" value="F-BOX ASSOCIATED DOMAIN-CONTAINING PROTEIN-RELATED"/>
    <property type="match status" value="1"/>
</dbReference>
<accession>A0A6A5HHG9</accession>
<dbReference type="Proteomes" id="UP000483820">
    <property type="component" value="Chromosome II"/>
</dbReference>
<evidence type="ECO:0000313" key="1">
    <source>
        <dbReference type="EMBL" id="KAF1766521.1"/>
    </source>
</evidence>
<sequence length="307" mass="36889">MYTPKEIDVDIMPKNGDPRLHLEQIISVIPRKRKWKKFVQIEIGGNVMKFRQQTTKDKLVAVYDRKSQMEPFLNVIYTHVCNLFGDDVEYRMLHALCNKDQPKPIYENIKISRIWVWNRDVREIDEHFSSLPKQKFIQLHMGTMTGRLREDSKIFESEVVDVKDVESPIALVIDVLRHFNGQQAILRTEYVDVSEIFQFMNRWKSNQSYQNLMTLEYTWKTPFFDLDALMESAEIKHTKSEVDPPVYTYDERVYLQEQDVFFYEFHSRSYIVREFDRKVASVYISNHRFVFGVWNMTEEEFLDKYSE</sequence>